<organism evidence="4 5">
    <name type="scientific">Cinchona calisaya</name>
    <dbReference type="NCBI Taxonomy" id="153742"/>
    <lineage>
        <taxon>Eukaryota</taxon>
        <taxon>Viridiplantae</taxon>
        <taxon>Streptophyta</taxon>
        <taxon>Embryophyta</taxon>
        <taxon>Tracheophyta</taxon>
        <taxon>Spermatophyta</taxon>
        <taxon>Magnoliopsida</taxon>
        <taxon>eudicotyledons</taxon>
        <taxon>Gunneridae</taxon>
        <taxon>Pentapetalae</taxon>
        <taxon>asterids</taxon>
        <taxon>lamiids</taxon>
        <taxon>Gentianales</taxon>
        <taxon>Rubiaceae</taxon>
        <taxon>Cinchonoideae</taxon>
        <taxon>Cinchoneae</taxon>
        <taxon>Cinchona</taxon>
    </lineage>
</organism>
<accession>A0ABD3A3U8</accession>
<evidence type="ECO:0000256" key="3">
    <source>
        <dbReference type="SAM" id="MobiDB-lite"/>
    </source>
</evidence>
<keyword evidence="5" id="KW-1185">Reference proteome</keyword>
<feature type="region of interest" description="Disordered" evidence="3">
    <location>
        <begin position="33"/>
        <end position="82"/>
    </location>
</feature>
<dbReference type="GO" id="GO:0004860">
    <property type="term" value="F:protein kinase inhibitor activity"/>
    <property type="evidence" value="ECO:0007669"/>
    <property type="project" value="UniProtKB-KW"/>
</dbReference>
<sequence length="117" mass="13111">MGFSKKHHQAEAGKESSEVKKWVIAGIAIRAPLKSISTTKPKEEYEEDDDGRSTTPTSRESRIPERLPCPPAPRKRRPTSTTSCHFNHAAAAAATRDFFNPPDLESVFILRHVERTN</sequence>
<evidence type="ECO:0000256" key="1">
    <source>
        <dbReference type="ARBA" id="ARBA00023013"/>
    </source>
</evidence>
<evidence type="ECO:0000313" key="5">
    <source>
        <dbReference type="Proteomes" id="UP001630127"/>
    </source>
</evidence>
<dbReference type="EMBL" id="JBJUIK010000005">
    <property type="protein sequence ID" value="KAL3526389.1"/>
    <property type="molecule type" value="Genomic_DNA"/>
</dbReference>
<gene>
    <name evidence="4" type="ORF">ACH5RR_011045</name>
</gene>
<name>A0ABD3A3U8_9GENT</name>
<dbReference type="Proteomes" id="UP001630127">
    <property type="component" value="Unassembled WGS sequence"/>
</dbReference>
<keyword evidence="2" id="KW-0131">Cell cycle</keyword>
<dbReference type="AlphaFoldDB" id="A0ABD3A3U8"/>
<evidence type="ECO:0000313" key="4">
    <source>
        <dbReference type="EMBL" id="KAL3526389.1"/>
    </source>
</evidence>
<evidence type="ECO:0000256" key="2">
    <source>
        <dbReference type="ARBA" id="ARBA00023306"/>
    </source>
</evidence>
<keyword evidence="1" id="KW-0649">Protein kinase inhibitor</keyword>
<dbReference type="InterPro" id="IPR040389">
    <property type="entry name" value="SMR"/>
</dbReference>
<reference evidence="4 5" key="1">
    <citation type="submission" date="2024-11" db="EMBL/GenBank/DDBJ databases">
        <title>A near-complete genome assembly of Cinchona calisaya.</title>
        <authorList>
            <person name="Lian D.C."/>
            <person name="Zhao X.W."/>
            <person name="Wei L."/>
        </authorList>
    </citation>
    <scope>NUCLEOTIDE SEQUENCE [LARGE SCALE GENOMIC DNA]</scope>
    <source>
        <tissue evidence="4">Nenye</tissue>
    </source>
</reference>
<protein>
    <submittedName>
        <fullName evidence="4">Uncharacterized protein</fullName>
    </submittedName>
</protein>
<dbReference type="PANTHER" id="PTHR33142">
    <property type="entry name" value="CYCLIN-DEPENDENT PROTEIN KINASE INHIBITOR SMR13"/>
    <property type="match status" value="1"/>
</dbReference>
<proteinExistence type="predicted"/>
<comment type="caution">
    <text evidence="4">The sequence shown here is derived from an EMBL/GenBank/DDBJ whole genome shotgun (WGS) entry which is preliminary data.</text>
</comment>
<dbReference type="PANTHER" id="PTHR33142:SF40">
    <property type="entry name" value="CYCLIN-DEPENDENT PROTEIN KINASE INHIBITOR SMR6"/>
    <property type="match status" value="1"/>
</dbReference>